<dbReference type="EMBL" id="RJNS01000009">
    <property type="protein sequence ID" value="RSI80164.1"/>
    <property type="molecule type" value="Genomic_DNA"/>
</dbReference>
<evidence type="ECO:0000313" key="1">
    <source>
        <dbReference type="EMBL" id="RSI80164.1"/>
    </source>
</evidence>
<protein>
    <submittedName>
        <fullName evidence="1">Uncharacterized protein</fullName>
    </submittedName>
</protein>
<comment type="caution">
    <text evidence="1">The sequence shown here is derived from an EMBL/GenBank/DDBJ whole genome shotgun (WGS) entry which is preliminary data.</text>
</comment>
<gene>
    <name evidence="1" type="ORF">D8854_09455</name>
</gene>
<dbReference type="AlphaFoldDB" id="A0A3R9J4V8"/>
<evidence type="ECO:0000313" key="2">
    <source>
        <dbReference type="Proteomes" id="UP000278970"/>
    </source>
</evidence>
<accession>A0A3R9J4V8</accession>
<reference evidence="1 2" key="1">
    <citation type="submission" date="2018-11" db="EMBL/GenBank/DDBJ databases">
        <title>Species Designations Belie Phenotypic and Genotypic Heterogeneity in Oral Streptococci.</title>
        <authorList>
            <person name="Velsko I."/>
        </authorList>
    </citation>
    <scope>NUCLEOTIDE SEQUENCE [LARGE SCALE GENOMIC DNA]</scope>
    <source>
        <strain evidence="1 2">BCA11</strain>
    </source>
</reference>
<dbReference type="Proteomes" id="UP000278970">
    <property type="component" value="Unassembled WGS sequence"/>
</dbReference>
<proteinExistence type="predicted"/>
<organism evidence="1 2">
    <name type="scientific">Streptococcus mitis</name>
    <dbReference type="NCBI Taxonomy" id="28037"/>
    <lineage>
        <taxon>Bacteria</taxon>
        <taxon>Bacillati</taxon>
        <taxon>Bacillota</taxon>
        <taxon>Bacilli</taxon>
        <taxon>Lactobacillales</taxon>
        <taxon>Streptococcaceae</taxon>
        <taxon>Streptococcus</taxon>
        <taxon>Streptococcus mitis group</taxon>
    </lineage>
</organism>
<sequence>MNYKFHLNFCFDPDHYPGDFDGSNTGNGEGDGGLEP</sequence>
<name>A0A3R9J4V8_STRMT</name>